<dbReference type="PANTHER" id="PTHR22911">
    <property type="entry name" value="ACYL-MALONYL CONDENSING ENZYME-RELATED"/>
    <property type="match status" value="1"/>
</dbReference>
<feature type="transmembrane region" description="Helical" evidence="1">
    <location>
        <begin position="173"/>
        <end position="193"/>
    </location>
</feature>
<reference evidence="3 4" key="1">
    <citation type="submission" date="2018-10" db="EMBL/GenBank/DDBJ databases">
        <title>Genomic Encyclopedia of Archaeal and Bacterial Type Strains, Phase II (KMG-II): from individual species to whole genera.</title>
        <authorList>
            <person name="Goeker M."/>
        </authorList>
    </citation>
    <scope>NUCLEOTIDE SEQUENCE [LARGE SCALE GENOMIC DNA]</scope>
    <source>
        <strain evidence="3 4">DSM 16510</strain>
    </source>
</reference>
<feature type="transmembrane region" description="Helical" evidence="1">
    <location>
        <begin position="147"/>
        <end position="167"/>
    </location>
</feature>
<keyword evidence="1" id="KW-1133">Transmembrane helix</keyword>
<dbReference type="AlphaFoldDB" id="A0A497XUB3"/>
<keyword evidence="4" id="KW-1185">Reference proteome</keyword>
<dbReference type="RefSeq" id="WP_121010889.1">
    <property type="nucleotide sequence ID" value="NZ_RCCJ01000001.1"/>
</dbReference>
<evidence type="ECO:0000259" key="2">
    <source>
        <dbReference type="Pfam" id="PF00892"/>
    </source>
</evidence>
<dbReference type="PANTHER" id="PTHR22911:SF137">
    <property type="entry name" value="SOLUTE CARRIER FAMILY 35 MEMBER G2-RELATED"/>
    <property type="match status" value="1"/>
</dbReference>
<protein>
    <submittedName>
        <fullName evidence="3">Putative membrane protein</fullName>
    </submittedName>
</protein>
<sequence>MLGILLAFMSAFFWATNDIFNKKSILRGYNENFVLWIRFPVGALLLLPVGIYFWDMNFTVFWTTFLWLPSEVVASVLFIKGIKHAPLSLGMPFFAFMPLFSALFGFLILGERISTLGLLGILLILSGSFVITGGSLLSFLRVNRGSLYMLGSALLFGFNVVIGKFAITHSNPYFFAWYYCLIMSLGLVPFVGFREVLSLKNYRNPLNIPMGILFTLGMVTYTAALTFTYTSYVASVERLAIILDVIYGKLFFGEEIKRSFWGALLMVLGAVLLGF</sequence>
<dbReference type="EMBL" id="RCCJ01000001">
    <property type="protein sequence ID" value="RLJ70732.1"/>
    <property type="molecule type" value="Genomic_DNA"/>
</dbReference>
<feature type="domain" description="EamA" evidence="2">
    <location>
        <begin position="1"/>
        <end position="132"/>
    </location>
</feature>
<keyword evidence="1" id="KW-0472">Membrane</keyword>
<dbReference type="InterPro" id="IPR000620">
    <property type="entry name" value="EamA_dom"/>
</dbReference>
<feature type="domain" description="EamA" evidence="2">
    <location>
        <begin position="144"/>
        <end position="273"/>
    </location>
</feature>
<comment type="caution">
    <text evidence="3">The sequence shown here is derived from an EMBL/GenBank/DDBJ whole genome shotgun (WGS) entry which is preliminary data.</text>
</comment>
<dbReference type="SUPFAM" id="SSF103481">
    <property type="entry name" value="Multidrug resistance efflux transporter EmrE"/>
    <property type="match status" value="2"/>
</dbReference>
<dbReference type="GO" id="GO:0016020">
    <property type="term" value="C:membrane"/>
    <property type="evidence" value="ECO:0007669"/>
    <property type="project" value="InterPro"/>
</dbReference>
<feature type="transmembrane region" description="Helical" evidence="1">
    <location>
        <begin position="116"/>
        <end position="140"/>
    </location>
</feature>
<accession>A0A497XUB3</accession>
<gene>
    <name evidence="3" type="ORF">BCF55_1014</name>
</gene>
<evidence type="ECO:0000313" key="3">
    <source>
        <dbReference type="EMBL" id="RLJ70732.1"/>
    </source>
</evidence>
<evidence type="ECO:0000313" key="4">
    <source>
        <dbReference type="Proteomes" id="UP000267841"/>
    </source>
</evidence>
<feature type="transmembrane region" description="Helical" evidence="1">
    <location>
        <begin position="205"/>
        <end position="223"/>
    </location>
</feature>
<feature type="transmembrane region" description="Helical" evidence="1">
    <location>
        <begin position="60"/>
        <end position="79"/>
    </location>
</feature>
<keyword evidence="1" id="KW-0812">Transmembrane</keyword>
<proteinExistence type="predicted"/>
<organism evidence="3 4">
    <name type="scientific">Hydrogenivirga caldilitoris</name>
    <dbReference type="NCBI Taxonomy" id="246264"/>
    <lineage>
        <taxon>Bacteria</taxon>
        <taxon>Pseudomonadati</taxon>
        <taxon>Aquificota</taxon>
        <taxon>Aquificia</taxon>
        <taxon>Aquificales</taxon>
        <taxon>Aquificaceae</taxon>
        <taxon>Hydrogenivirga</taxon>
    </lineage>
</organism>
<name>A0A497XUB3_9AQUI</name>
<feature type="transmembrane region" description="Helical" evidence="1">
    <location>
        <begin position="91"/>
        <end position="110"/>
    </location>
</feature>
<dbReference type="OrthoDB" id="13006at2"/>
<feature type="transmembrane region" description="Helical" evidence="1">
    <location>
        <begin position="33"/>
        <end position="54"/>
    </location>
</feature>
<dbReference type="Pfam" id="PF00892">
    <property type="entry name" value="EamA"/>
    <property type="match status" value="2"/>
</dbReference>
<dbReference type="InterPro" id="IPR037185">
    <property type="entry name" value="EmrE-like"/>
</dbReference>
<dbReference type="Gene3D" id="1.10.3730.20">
    <property type="match status" value="1"/>
</dbReference>
<evidence type="ECO:0000256" key="1">
    <source>
        <dbReference type="SAM" id="Phobius"/>
    </source>
</evidence>
<dbReference type="Proteomes" id="UP000267841">
    <property type="component" value="Unassembled WGS sequence"/>
</dbReference>